<dbReference type="Gene3D" id="1.10.3210.10">
    <property type="entry name" value="Hypothetical protein af1432"/>
    <property type="match status" value="1"/>
</dbReference>
<dbReference type="PANTHER" id="PTHR40202">
    <property type="match status" value="1"/>
</dbReference>
<evidence type="ECO:0000313" key="2">
    <source>
        <dbReference type="EMBL" id="SVA34545.1"/>
    </source>
</evidence>
<dbReference type="EMBL" id="UINC01007674">
    <property type="protein sequence ID" value="SVA34545.1"/>
    <property type="molecule type" value="Genomic_DNA"/>
</dbReference>
<sequence length="189" mass="21654">MADLSQAPRASFTNSSTQTKEDCMIISSQRAELEQSVPDRIIEQFEHLQNDYGGFPVDRLEHSVQAATRAERDGQDDEYVLCALIHDIGDPLAPDNHPDLAAAILKPFVSEANYWMVKHHGILQGYYYLHHLGMDRNTRDQYKDHEHYDRCATFCSEYDAPAFDPSYNSNPFDHYVPLIREAFSVRSSL</sequence>
<dbReference type="SUPFAM" id="SSF109604">
    <property type="entry name" value="HD-domain/PDEase-like"/>
    <property type="match status" value="1"/>
</dbReference>
<dbReference type="PANTHER" id="PTHR40202:SF1">
    <property type="entry name" value="HD DOMAIN-CONTAINING PROTEIN"/>
    <property type="match status" value="1"/>
</dbReference>
<proteinExistence type="predicted"/>
<organism evidence="2">
    <name type="scientific">marine metagenome</name>
    <dbReference type="NCBI Taxonomy" id="408172"/>
    <lineage>
        <taxon>unclassified sequences</taxon>
        <taxon>metagenomes</taxon>
        <taxon>ecological metagenomes</taxon>
    </lineage>
</organism>
<dbReference type="AlphaFoldDB" id="A0A381V2G5"/>
<dbReference type="Pfam" id="PF01966">
    <property type="entry name" value="HD"/>
    <property type="match status" value="1"/>
</dbReference>
<name>A0A381V2G5_9ZZZZ</name>
<reference evidence="2" key="1">
    <citation type="submission" date="2018-05" db="EMBL/GenBank/DDBJ databases">
        <authorList>
            <person name="Lanie J.A."/>
            <person name="Ng W.-L."/>
            <person name="Kazmierczak K.M."/>
            <person name="Andrzejewski T.M."/>
            <person name="Davidsen T.M."/>
            <person name="Wayne K.J."/>
            <person name="Tettelin H."/>
            <person name="Glass J.I."/>
            <person name="Rusch D."/>
            <person name="Podicherti R."/>
            <person name="Tsui H.-C.T."/>
            <person name="Winkler M.E."/>
        </authorList>
    </citation>
    <scope>NUCLEOTIDE SEQUENCE</scope>
</reference>
<dbReference type="InterPro" id="IPR052567">
    <property type="entry name" value="OP_Dioxygenase"/>
</dbReference>
<feature type="domain" description="HD" evidence="1">
    <location>
        <begin position="59"/>
        <end position="126"/>
    </location>
</feature>
<protein>
    <recommendedName>
        <fullName evidence="1">HD domain-containing protein</fullName>
    </recommendedName>
</protein>
<accession>A0A381V2G5</accession>
<evidence type="ECO:0000259" key="1">
    <source>
        <dbReference type="Pfam" id="PF01966"/>
    </source>
</evidence>
<dbReference type="InterPro" id="IPR006674">
    <property type="entry name" value="HD_domain"/>
</dbReference>
<gene>
    <name evidence="2" type="ORF">METZ01_LOCUS87399</name>
</gene>